<name>A0ABD2ZVY2_9GENT</name>
<reference evidence="1 2" key="1">
    <citation type="submission" date="2024-11" db="EMBL/GenBank/DDBJ databases">
        <title>A near-complete genome assembly of Cinchona calisaya.</title>
        <authorList>
            <person name="Lian D.C."/>
            <person name="Zhao X.W."/>
            <person name="Wei L."/>
        </authorList>
    </citation>
    <scope>NUCLEOTIDE SEQUENCE [LARGE SCALE GENOMIC DNA]</scope>
    <source>
        <tissue evidence="1">Nenye</tissue>
    </source>
</reference>
<dbReference type="AlphaFoldDB" id="A0ABD2ZVY2"/>
<protein>
    <submittedName>
        <fullName evidence="1">Uncharacterized protein</fullName>
    </submittedName>
</protein>
<dbReference type="EMBL" id="JBJUIK010000007">
    <property type="protein sequence ID" value="KAL3522911.1"/>
    <property type="molecule type" value="Genomic_DNA"/>
</dbReference>
<dbReference type="Proteomes" id="UP001630127">
    <property type="component" value="Unassembled WGS sequence"/>
</dbReference>
<sequence length="113" mass="12834">MIIISCDFVNMDDRKLQFKGIYLDVDVATDPLIEIQLIVTSSGHLAMQLFQFSPYLSKFLVKPTKARPGDAFQRYSISYYFEHIEEVEKADNLTGDRVALLSPQGQLTAAETR</sequence>
<comment type="caution">
    <text evidence="1">The sequence shown here is derived from an EMBL/GenBank/DDBJ whole genome shotgun (WGS) entry which is preliminary data.</text>
</comment>
<evidence type="ECO:0000313" key="1">
    <source>
        <dbReference type="EMBL" id="KAL3522911.1"/>
    </source>
</evidence>
<proteinExistence type="predicted"/>
<gene>
    <name evidence="1" type="ORF">ACH5RR_015745</name>
</gene>
<evidence type="ECO:0000313" key="2">
    <source>
        <dbReference type="Proteomes" id="UP001630127"/>
    </source>
</evidence>
<keyword evidence="2" id="KW-1185">Reference proteome</keyword>
<accession>A0ABD2ZVY2</accession>
<feature type="non-terminal residue" evidence="1">
    <location>
        <position position="113"/>
    </location>
</feature>
<organism evidence="1 2">
    <name type="scientific">Cinchona calisaya</name>
    <dbReference type="NCBI Taxonomy" id="153742"/>
    <lineage>
        <taxon>Eukaryota</taxon>
        <taxon>Viridiplantae</taxon>
        <taxon>Streptophyta</taxon>
        <taxon>Embryophyta</taxon>
        <taxon>Tracheophyta</taxon>
        <taxon>Spermatophyta</taxon>
        <taxon>Magnoliopsida</taxon>
        <taxon>eudicotyledons</taxon>
        <taxon>Gunneridae</taxon>
        <taxon>Pentapetalae</taxon>
        <taxon>asterids</taxon>
        <taxon>lamiids</taxon>
        <taxon>Gentianales</taxon>
        <taxon>Rubiaceae</taxon>
        <taxon>Cinchonoideae</taxon>
        <taxon>Cinchoneae</taxon>
        <taxon>Cinchona</taxon>
    </lineage>
</organism>